<protein>
    <recommendedName>
        <fullName evidence="4">Amino acid permease</fullName>
    </recommendedName>
</protein>
<feature type="transmembrane region" description="Helical" evidence="1">
    <location>
        <begin position="6"/>
        <end position="23"/>
    </location>
</feature>
<organism evidence="2 3">
    <name type="scientific">Syntrophomonas wolfei</name>
    <dbReference type="NCBI Taxonomy" id="863"/>
    <lineage>
        <taxon>Bacteria</taxon>
        <taxon>Bacillati</taxon>
        <taxon>Bacillota</taxon>
        <taxon>Clostridia</taxon>
        <taxon>Eubacteriales</taxon>
        <taxon>Syntrophomonadaceae</taxon>
        <taxon>Syntrophomonas</taxon>
    </lineage>
</organism>
<gene>
    <name evidence="2" type="ORF">DDZ44_02475</name>
</gene>
<feature type="transmembrane region" description="Helical" evidence="1">
    <location>
        <begin position="35"/>
        <end position="54"/>
    </location>
</feature>
<accession>A0A354YTU3</accession>
<keyword evidence="1" id="KW-1133">Transmembrane helix</keyword>
<comment type="caution">
    <text evidence="2">The sequence shown here is derived from an EMBL/GenBank/DDBJ whole genome shotgun (WGS) entry which is preliminary data.</text>
</comment>
<dbReference type="RefSeq" id="WP_061214736.1">
    <property type="nucleotide sequence ID" value="NZ_DCDX01000098.1"/>
</dbReference>
<dbReference type="EMBL" id="DNZF01000053">
    <property type="protein sequence ID" value="HBK52788.1"/>
    <property type="molecule type" value="Genomic_DNA"/>
</dbReference>
<sequence>MIFFSLILNTAIFFIVLNFSYIKKKRENPAYPDKPVSQLILFPLALGVVFTLIVDVFRGFMLYQLLIFLLAALLLYWIFYVLKKS</sequence>
<evidence type="ECO:0008006" key="4">
    <source>
        <dbReference type="Google" id="ProtNLM"/>
    </source>
</evidence>
<reference evidence="2 3" key="1">
    <citation type="journal article" date="2018" name="Nat. Biotechnol.">
        <title>A standardized bacterial taxonomy based on genome phylogeny substantially revises the tree of life.</title>
        <authorList>
            <person name="Parks D.H."/>
            <person name="Chuvochina M."/>
            <person name="Waite D.W."/>
            <person name="Rinke C."/>
            <person name="Skarshewski A."/>
            <person name="Chaumeil P.A."/>
            <person name="Hugenholtz P."/>
        </authorList>
    </citation>
    <scope>NUCLEOTIDE SEQUENCE [LARGE SCALE GENOMIC DNA]</scope>
    <source>
        <strain evidence="2">UBA10948</strain>
    </source>
</reference>
<dbReference type="STRING" id="378794.GCA_001570625_02306"/>
<evidence type="ECO:0000313" key="3">
    <source>
        <dbReference type="Proteomes" id="UP000263273"/>
    </source>
</evidence>
<feature type="transmembrane region" description="Helical" evidence="1">
    <location>
        <begin position="60"/>
        <end position="82"/>
    </location>
</feature>
<keyword evidence="1" id="KW-0812">Transmembrane</keyword>
<name>A0A354YTU3_9FIRM</name>
<dbReference type="AlphaFoldDB" id="A0A354YTU3"/>
<evidence type="ECO:0000313" key="2">
    <source>
        <dbReference type="EMBL" id="HBK52788.1"/>
    </source>
</evidence>
<keyword evidence="1" id="KW-0472">Membrane</keyword>
<dbReference type="Proteomes" id="UP000263273">
    <property type="component" value="Unassembled WGS sequence"/>
</dbReference>
<proteinExistence type="predicted"/>
<evidence type="ECO:0000256" key="1">
    <source>
        <dbReference type="SAM" id="Phobius"/>
    </source>
</evidence>